<accession>A0ABX7R821</accession>
<evidence type="ECO:0000313" key="2">
    <source>
        <dbReference type="Proteomes" id="UP000663400"/>
    </source>
</evidence>
<dbReference type="EMBL" id="CP071517">
    <property type="protein sequence ID" value="QSX73547.1"/>
    <property type="molecule type" value="Genomic_DNA"/>
</dbReference>
<sequence length="282" mass="32009">MRSDVHKPSWITRFRRAIHQITRHTAAAGLLRESVLLQLQALPRYSDPRRLIAHEHKAFSQNGEDGAIAEIFRRIGAQSRTFVEIGVGDGLENNTTFLLQQGWSGIWVEGGRDNCRNIRRRFEKYLTTGQLVLVEAMVTRENVARLLEPLLATRPLDLLSIDVDRNTYHVWQALSGIEPRVAVIEYNATFPHHVHWIVDYDPDKWWRGSSHFGASLASLAELAQSRQMSLVGCDLTGTNAFFVSTTLCGDRFLAPFTAENHYEPCRMHLHRTVHGHVPAIGD</sequence>
<organism evidence="1 2">
    <name type="scientific">Lysobacter arenosi</name>
    <dbReference type="NCBI Taxonomy" id="2795387"/>
    <lineage>
        <taxon>Bacteria</taxon>
        <taxon>Pseudomonadati</taxon>
        <taxon>Pseudomonadota</taxon>
        <taxon>Gammaproteobacteria</taxon>
        <taxon>Lysobacterales</taxon>
        <taxon>Lysobacteraceae</taxon>
        <taxon>Lysobacter</taxon>
    </lineage>
</organism>
<keyword evidence="2" id="KW-1185">Reference proteome</keyword>
<reference evidence="1 2" key="1">
    <citation type="submission" date="2021-02" db="EMBL/GenBank/DDBJ databases">
        <title>Lysobacter arenosi sp. nov., isolated from soil of gangwondo yeongwol, south Korea.</title>
        <authorList>
            <person name="Kim K.R."/>
            <person name="Kim K.H."/>
            <person name="Jeon C.O."/>
        </authorList>
    </citation>
    <scope>NUCLEOTIDE SEQUENCE [LARGE SCALE GENOMIC DNA]</scope>
    <source>
        <strain evidence="1 2">R7</strain>
    </source>
</reference>
<protein>
    <recommendedName>
        <fullName evidence="3">FkbM family methyltransferase</fullName>
    </recommendedName>
</protein>
<proteinExistence type="predicted"/>
<gene>
    <name evidence="1" type="ORF">HIV01_009785</name>
</gene>
<dbReference type="RefSeq" id="WP_200606755.1">
    <property type="nucleotide sequence ID" value="NZ_CP071517.1"/>
</dbReference>
<name>A0ABX7R821_9GAMM</name>
<evidence type="ECO:0008006" key="3">
    <source>
        <dbReference type="Google" id="ProtNLM"/>
    </source>
</evidence>
<evidence type="ECO:0000313" key="1">
    <source>
        <dbReference type="EMBL" id="QSX73547.1"/>
    </source>
</evidence>
<dbReference type="Proteomes" id="UP000663400">
    <property type="component" value="Chromosome"/>
</dbReference>